<keyword evidence="6" id="KW-1133">Transmembrane helix</keyword>
<keyword evidence="4" id="KW-0547">Nucleotide-binding</keyword>
<dbReference type="Pfam" id="PF00041">
    <property type="entry name" value="fn3"/>
    <property type="match status" value="1"/>
</dbReference>
<dbReference type="InterPro" id="IPR036116">
    <property type="entry name" value="FN3_sf"/>
</dbReference>
<dbReference type="InterPro" id="IPR013783">
    <property type="entry name" value="Ig-like_fold"/>
</dbReference>
<evidence type="ECO:0000256" key="6">
    <source>
        <dbReference type="ARBA" id="ARBA00022989"/>
    </source>
</evidence>
<proteinExistence type="predicted"/>
<dbReference type="FunFam" id="2.60.40.10:FF:000059">
    <property type="entry name" value="Ephrin type-A receptor 6"/>
    <property type="match status" value="1"/>
</dbReference>
<dbReference type="SUPFAM" id="SSF49265">
    <property type="entry name" value="Fibronectin type III"/>
    <property type="match status" value="1"/>
</dbReference>
<dbReference type="PROSITE" id="PS50853">
    <property type="entry name" value="FN3"/>
    <property type="match status" value="1"/>
</dbReference>
<dbReference type="EMBL" id="JBBPFD010000012">
    <property type="protein sequence ID" value="KAK7904926.1"/>
    <property type="molecule type" value="Genomic_DNA"/>
</dbReference>
<evidence type="ECO:0000256" key="4">
    <source>
        <dbReference type="ARBA" id="ARBA00022741"/>
    </source>
</evidence>
<keyword evidence="2" id="KW-0812">Transmembrane</keyword>
<keyword evidence="11" id="KW-1185">Reference proteome</keyword>
<evidence type="ECO:0000256" key="8">
    <source>
        <dbReference type="ARBA" id="ARBA00023170"/>
    </source>
</evidence>
<dbReference type="InterPro" id="IPR050449">
    <property type="entry name" value="Ephrin_rcpt_TKs"/>
</dbReference>
<keyword evidence="5" id="KW-0067">ATP-binding</keyword>
<keyword evidence="8" id="KW-0675">Receptor</keyword>
<accession>A0AAW0NVL3</accession>
<evidence type="ECO:0000313" key="11">
    <source>
        <dbReference type="Proteomes" id="UP001460270"/>
    </source>
</evidence>
<dbReference type="InterPro" id="IPR003961">
    <property type="entry name" value="FN3_dom"/>
</dbReference>
<evidence type="ECO:0000256" key="5">
    <source>
        <dbReference type="ARBA" id="ARBA00022840"/>
    </source>
</evidence>
<evidence type="ECO:0000256" key="3">
    <source>
        <dbReference type="ARBA" id="ARBA00022729"/>
    </source>
</evidence>
<evidence type="ECO:0000256" key="7">
    <source>
        <dbReference type="ARBA" id="ARBA00023136"/>
    </source>
</evidence>
<evidence type="ECO:0000313" key="10">
    <source>
        <dbReference type="EMBL" id="KAK7904926.1"/>
    </source>
</evidence>
<dbReference type="PANTHER" id="PTHR46877">
    <property type="entry name" value="EPH RECEPTOR A5"/>
    <property type="match status" value="1"/>
</dbReference>
<protein>
    <recommendedName>
        <fullName evidence="9">Fibronectin type-III domain-containing protein</fullName>
    </recommendedName>
</protein>
<dbReference type="AlphaFoldDB" id="A0AAW0NVL3"/>
<evidence type="ECO:0000256" key="2">
    <source>
        <dbReference type="ARBA" id="ARBA00022692"/>
    </source>
</evidence>
<feature type="domain" description="Fibronectin type-III" evidence="9">
    <location>
        <begin position="70"/>
        <end position="178"/>
    </location>
</feature>
<dbReference type="GO" id="GO:0005886">
    <property type="term" value="C:plasma membrane"/>
    <property type="evidence" value="ECO:0007669"/>
    <property type="project" value="TreeGrafter"/>
</dbReference>
<dbReference type="GO" id="GO:0007411">
    <property type="term" value="P:axon guidance"/>
    <property type="evidence" value="ECO:0007669"/>
    <property type="project" value="TreeGrafter"/>
</dbReference>
<dbReference type="Gene3D" id="2.60.40.10">
    <property type="entry name" value="Immunoglobulins"/>
    <property type="match status" value="1"/>
</dbReference>
<organism evidence="10 11">
    <name type="scientific">Mugilogobius chulae</name>
    <name type="common">yellowstripe goby</name>
    <dbReference type="NCBI Taxonomy" id="88201"/>
    <lineage>
        <taxon>Eukaryota</taxon>
        <taxon>Metazoa</taxon>
        <taxon>Chordata</taxon>
        <taxon>Craniata</taxon>
        <taxon>Vertebrata</taxon>
        <taxon>Euteleostomi</taxon>
        <taxon>Actinopterygii</taxon>
        <taxon>Neopterygii</taxon>
        <taxon>Teleostei</taxon>
        <taxon>Neoteleostei</taxon>
        <taxon>Acanthomorphata</taxon>
        <taxon>Gobiaria</taxon>
        <taxon>Gobiiformes</taxon>
        <taxon>Gobioidei</taxon>
        <taxon>Gobiidae</taxon>
        <taxon>Gobionellinae</taxon>
        <taxon>Mugilogobius</taxon>
    </lineage>
</organism>
<comment type="caution">
    <text evidence="10">The sequence shown here is derived from an EMBL/GenBank/DDBJ whole genome shotgun (WGS) entry which is preliminary data.</text>
</comment>
<dbReference type="GO" id="GO:0005005">
    <property type="term" value="F:transmembrane-ephrin receptor activity"/>
    <property type="evidence" value="ECO:0007669"/>
    <property type="project" value="TreeGrafter"/>
</dbReference>
<keyword evidence="7" id="KW-0472">Membrane</keyword>
<sequence length="221" mass="24176">MTEGGVGGVSAVCRCSTGRRSRLGRGKHPIVQADSKLGRTGALRSLRSFNSARLTAAACSSTMHKRTLCPPSPPRNLMFNLNDSFLLLEWSPPFDTGGRRDLTYNVQCKRCGSEPDQCQICEEELRFLPRPLGLTNATVTVTDFSAHANYTFEIESLNGVSDLSLIPRQVAFITSAQTRADAQFSTQSSGRSPGCGLNPFDHLHTWLQLYNPLGDVVHGLY</sequence>
<name>A0AAW0NVL3_9GOBI</name>
<dbReference type="GO" id="GO:0030425">
    <property type="term" value="C:dendrite"/>
    <property type="evidence" value="ECO:0007669"/>
    <property type="project" value="TreeGrafter"/>
</dbReference>
<comment type="subcellular location">
    <subcellularLocation>
        <location evidence="1">Membrane</location>
        <topology evidence="1">Single-pass membrane protein</topology>
    </subcellularLocation>
</comment>
<evidence type="ECO:0000259" key="9">
    <source>
        <dbReference type="PROSITE" id="PS50853"/>
    </source>
</evidence>
<keyword evidence="3" id="KW-0732">Signal</keyword>
<dbReference type="SMART" id="SM00060">
    <property type="entry name" value="FN3"/>
    <property type="match status" value="1"/>
</dbReference>
<dbReference type="CDD" id="cd00063">
    <property type="entry name" value="FN3"/>
    <property type="match status" value="1"/>
</dbReference>
<dbReference type="PANTHER" id="PTHR46877:SF10">
    <property type="entry name" value="EPHRIN TYPE-A RECEPTOR 6"/>
    <property type="match status" value="1"/>
</dbReference>
<dbReference type="GO" id="GO:0005524">
    <property type="term" value="F:ATP binding"/>
    <property type="evidence" value="ECO:0007669"/>
    <property type="project" value="UniProtKB-KW"/>
</dbReference>
<evidence type="ECO:0000256" key="1">
    <source>
        <dbReference type="ARBA" id="ARBA00004167"/>
    </source>
</evidence>
<reference evidence="11" key="1">
    <citation type="submission" date="2024-04" db="EMBL/GenBank/DDBJ databases">
        <title>Salinicola lusitanus LLJ914,a marine bacterium isolated from the Okinawa Trough.</title>
        <authorList>
            <person name="Li J."/>
        </authorList>
    </citation>
    <scope>NUCLEOTIDE SEQUENCE [LARGE SCALE GENOMIC DNA]</scope>
</reference>
<gene>
    <name evidence="10" type="ORF">WMY93_017533</name>
</gene>
<dbReference type="Proteomes" id="UP001460270">
    <property type="component" value="Unassembled WGS sequence"/>
</dbReference>